<dbReference type="AlphaFoldDB" id="A0A2L0EPU1"/>
<gene>
    <name evidence="1" type="ORF">SOCE26_027160</name>
</gene>
<name>A0A2L0EPU1_SORCE</name>
<evidence type="ECO:0000313" key="1">
    <source>
        <dbReference type="EMBL" id="AUX41306.1"/>
    </source>
</evidence>
<sequence length="42" mass="4722">MGRPIRAPGAVPLRDPHVKRQLNLDVTPDSGLYSLRKVELVR</sequence>
<reference evidence="1 2" key="1">
    <citation type="submission" date="2015-09" db="EMBL/GenBank/DDBJ databases">
        <title>Sorangium comparison.</title>
        <authorList>
            <person name="Zaburannyi N."/>
            <person name="Bunk B."/>
            <person name="Overmann J."/>
            <person name="Mueller R."/>
        </authorList>
    </citation>
    <scope>NUCLEOTIDE SEQUENCE [LARGE SCALE GENOMIC DNA]</scope>
    <source>
        <strain evidence="1 2">So ce26</strain>
    </source>
</reference>
<dbReference type="EMBL" id="CP012673">
    <property type="protein sequence ID" value="AUX41306.1"/>
    <property type="molecule type" value="Genomic_DNA"/>
</dbReference>
<protein>
    <submittedName>
        <fullName evidence="1">Uncharacterized protein</fullName>
    </submittedName>
</protein>
<evidence type="ECO:0000313" key="2">
    <source>
        <dbReference type="Proteomes" id="UP000238348"/>
    </source>
</evidence>
<accession>A0A2L0EPU1</accession>
<proteinExistence type="predicted"/>
<organism evidence="1 2">
    <name type="scientific">Sorangium cellulosum</name>
    <name type="common">Polyangium cellulosum</name>
    <dbReference type="NCBI Taxonomy" id="56"/>
    <lineage>
        <taxon>Bacteria</taxon>
        <taxon>Pseudomonadati</taxon>
        <taxon>Myxococcota</taxon>
        <taxon>Polyangia</taxon>
        <taxon>Polyangiales</taxon>
        <taxon>Polyangiaceae</taxon>
        <taxon>Sorangium</taxon>
    </lineage>
</organism>
<dbReference type="Proteomes" id="UP000238348">
    <property type="component" value="Chromosome"/>
</dbReference>